<evidence type="ECO:0000256" key="10">
    <source>
        <dbReference type="ARBA" id="ARBA00047905"/>
    </source>
</evidence>
<dbReference type="GO" id="GO:0005536">
    <property type="term" value="F:D-glucose binding"/>
    <property type="evidence" value="ECO:0007669"/>
    <property type="project" value="InterPro"/>
</dbReference>
<dbReference type="GO" id="GO:0008865">
    <property type="term" value="F:fructokinase activity"/>
    <property type="evidence" value="ECO:0007669"/>
    <property type="project" value="TreeGrafter"/>
</dbReference>
<evidence type="ECO:0000256" key="8">
    <source>
        <dbReference type="ARBA" id="ARBA00023152"/>
    </source>
</evidence>
<dbReference type="Gene3D" id="3.30.420.40">
    <property type="match status" value="1"/>
</dbReference>
<evidence type="ECO:0000256" key="4">
    <source>
        <dbReference type="ARBA" id="ARBA00022679"/>
    </source>
</evidence>
<dbReference type="Proteomes" id="UP000887540">
    <property type="component" value="Unplaced"/>
</dbReference>
<dbReference type="WBParaSite" id="ACRNAN_scaffold1972.g18211.t1">
    <property type="protein sequence ID" value="ACRNAN_scaffold1972.g18211.t1"/>
    <property type="gene ID" value="ACRNAN_scaffold1972.g18211"/>
</dbReference>
<dbReference type="PROSITE" id="PS00378">
    <property type="entry name" value="HEXOKINASE_1"/>
    <property type="match status" value="1"/>
</dbReference>
<dbReference type="EC" id="2.7.1.-" evidence="14"/>
<comment type="catalytic activity">
    <reaction evidence="10">
        <text>D-fructose + ATP = D-fructose 6-phosphate + ADP + H(+)</text>
        <dbReference type="Rhea" id="RHEA:16125"/>
        <dbReference type="ChEBI" id="CHEBI:15378"/>
        <dbReference type="ChEBI" id="CHEBI:30616"/>
        <dbReference type="ChEBI" id="CHEBI:37721"/>
        <dbReference type="ChEBI" id="CHEBI:61527"/>
        <dbReference type="ChEBI" id="CHEBI:456216"/>
        <dbReference type="EC" id="2.7.1.1"/>
    </reaction>
    <physiologicalReaction direction="left-to-right" evidence="10">
        <dbReference type="Rhea" id="RHEA:16126"/>
    </physiologicalReaction>
</comment>
<dbReference type="SUPFAM" id="SSF53067">
    <property type="entry name" value="Actin-like ATPase domain"/>
    <property type="match status" value="2"/>
</dbReference>
<dbReference type="Pfam" id="PF00349">
    <property type="entry name" value="Hexokinase_1"/>
    <property type="match status" value="1"/>
</dbReference>
<dbReference type="GO" id="GO:0001678">
    <property type="term" value="P:intracellular glucose homeostasis"/>
    <property type="evidence" value="ECO:0007669"/>
    <property type="project" value="InterPro"/>
</dbReference>
<dbReference type="AlphaFoldDB" id="A0A914D7C4"/>
<evidence type="ECO:0000256" key="7">
    <source>
        <dbReference type="ARBA" id="ARBA00022840"/>
    </source>
</evidence>
<dbReference type="PROSITE" id="PS51748">
    <property type="entry name" value="HEXOKINASE_2"/>
    <property type="match status" value="1"/>
</dbReference>
<protein>
    <recommendedName>
        <fullName evidence="14">Phosphotransferase</fullName>
        <ecNumber evidence="14">2.7.1.-</ecNumber>
    </recommendedName>
</protein>
<dbReference type="GO" id="GO:0005739">
    <property type="term" value="C:mitochondrion"/>
    <property type="evidence" value="ECO:0007669"/>
    <property type="project" value="TreeGrafter"/>
</dbReference>
<proteinExistence type="inferred from homology"/>
<dbReference type="GO" id="GO:0005524">
    <property type="term" value="F:ATP binding"/>
    <property type="evidence" value="ECO:0007669"/>
    <property type="project" value="UniProtKB-UniRule"/>
</dbReference>
<evidence type="ECO:0000256" key="3">
    <source>
        <dbReference type="ARBA" id="ARBA00009225"/>
    </source>
</evidence>
<evidence type="ECO:0000256" key="13">
    <source>
        <dbReference type="ARBA" id="ARBA00059457"/>
    </source>
</evidence>
<evidence type="ECO:0000256" key="12">
    <source>
        <dbReference type="ARBA" id="ARBA00050361"/>
    </source>
</evidence>
<comment type="pathway">
    <text evidence="1">Carbohydrate degradation; glycolysis; D-glyceraldehyde 3-phosphate and glycerone phosphate from D-glucose: step 1/4.</text>
</comment>
<dbReference type="InterPro" id="IPR043129">
    <property type="entry name" value="ATPase_NBD"/>
</dbReference>
<feature type="domain" description="Hexokinase C-terminal" evidence="16">
    <location>
        <begin position="239"/>
        <end position="478"/>
    </location>
</feature>
<evidence type="ECO:0000256" key="1">
    <source>
        <dbReference type="ARBA" id="ARBA00004888"/>
    </source>
</evidence>
<dbReference type="CDD" id="cd24019">
    <property type="entry name" value="ASKHA_NBD_HK_meta"/>
    <property type="match status" value="1"/>
</dbReference>
<dbReference type="InterPro" id="IPR001312">
    <property type="entry name" value="Hexokinase"/>
</dbReference>
<dbReference type="PANTHER" id="PTHR19443">
    <property type="entry name" value="HEXOKINASE"/>
    <property type="match status" value="1"/>
</dbReference>
<keyword evidence="5 14" id="KW-0547">Nucleotide-binding</keyword>
<sequence>MFSGVDQKMCTGPQENVVEKLIPVYFRNFLHIDVNEVQEACRQLELHDDQLRLIMDNMNERFENGLAAEPTNTAAIKMLPSYVRGLPDGTERGEFLALDLGGTNFRALWVHLTDGEAEITSEVFRVPDYIMKGTGEALFDHLAKCLAKFMEEHGLKGREKLPLGFTFSFPCKQERLNCARLANWTKGFKASGVEGVDVVELLKDACARRGDIDVDVVAVINDTVGTLMAGAYKENTCNIGVIAGTGSNACYMEKVSNIEKINENSSSDHNEMCINIEWGAFGDDGALDFVRTKYDKIIDDGSINKGQQLFEKMVAGMYLGELARVILEDLARKGVLFGGEYEAISQHGIFPTKYISEIESEFQENQDSSCQFLKTREIFEDIGIPVVTSADCAHVAYICSLVSRRAAHMVAAGIATLLKRINKPFVTVGVDGSVYRFHPTFAKLLDAKIDELLERKHKYKLMLAEDGSGRGAALVAAVATRLANEHQDRKIQG</sequence>
<evidence type="ECO:0000256" key="11">
    <source>
        <dbReference type="ARBA" id="ARBA00048160"/>
    </source>
</evidence>
<organism evidence="17 18">
    <name type="scientific">Acrobeloides nanus</name>
    <dbReference type="NCBI Taxonomy" id="290746"/>
    <lineage>
        <taxon>Eukaryota</taxon>
        <taxon>Metazoa</taxon>
        <taxon>Ecdysozoa</taxon>
        <taxon>Nematoda</taxon>
        <taxon>Chromadorea</taxon>
        <taxon>Rhabditida</taxon>
        <taxon>Tylenchina</taxon>
        <taxon>Cephalobomorpha</taxon>
        <taxon>Cephaloboidea</taxon>
        <taxon>Cephalobidae</taxon>
        <taxon>Acrobeloides</taxon>
    </lineage>
</organism>
<evidence type="ECO:0000313" key="18">
    <source>
        <dbReference type="WBParaSite" id="ACRNAN_scaffold1972.g18211.t1"/>
    </source>
</evidence>
<keyword evidence="6 14" id="KW-0418">Kinase</keyword>
<dbReference type="GO" id="GO:0006096">
    <property type="term" value="P:glycolytic process"/>
    <property type="evidence" value="ECO:0007669"/>
    <property type="project" value="UniProtKB-KW"/>
</dbReference>
<comment type="function">
    <text evidence="13">Catalyzes the phosphorylation of various hexoses to hexose 6-phosphate.</text>
</comment>
<evidence type="ECO:0000256" key="14">
    <source>
        <dbReference type="RuleBase" id="RU362007"/>
    </source>
</evidence>
<evidence type="ECO:0000256" key="6">
    <source>
        <dbReference type="ARBA" id="ARBA00022777"/>
    </source>
</evidence>
<keyword evidence="7 14" id="KW-0067">ATP-binding</keyword>
<dbReference type="PRINTS" id="PR00475">
    <property type="entry name" value="HEXOKINASE"/>
</dbReference>
<comment type="catalytic activity">
    <reaction evidence="12">
        <text>D-mannose + ATP = D-mannose 6-phosphate + ADP + H(+)</text>
        <dbReference type="Rhea" id="RHEA:11028"/>
        <dbReference type="ChEBI" id="CHEBI:4208"/>
        <dbReference type="ChEBI" id="CHEBI:15378"/>
        <dbReference type="ChEBI" id="CHEBI:30616"/>
        <dbReference type="ChEBI" id="CHEBI:58735"/>
        <dbReference type="ChEBI" id="CHEBI:456216"/>
        <dbReference type="EC" id="2.7.1.1"/>
    </reaction>
    <physiologicalReaction direction="left-to-right" evidence="12">
        <dbReference type="Rhea" id="RHEA:11029"/>
    </physiologicalReaction>
</comment>
<keyword evidence="17" id="KW-1185">Reference proteome</keyword>
<name>A0A914D7C4_9BILA</name>
<dbReference type="InterPro" id="IPR022672">
    <property type="entry name" value="Hexokinase_N"/>
</dbReference>
<evidence type="ECO:0000256" key="5">
    <source>
        <dbReference type="ARBA" id="ARBA00022741"/>
    </source>
</evidence>
<evidence type="ECO:0000256" key="2">
    <source>
        <dbReference type="ARBA" id="ARBA00005028"/>
    </source>
</evidence>
<reference evidence="18" key="1">
    <citation type="submission" date="2022-11" db="UniProtKB">
        <authorList>
            <consortium name="WormBaseParasite"/>
        </authorList>
    </citation>
    <scope>IDENTIFICATION</scope>
</reference>
<accession>A0A914D7C4</accession>
<comment type="similarity">
    <text evidence="3 14">Belongs to the hexokinase family.</text>
</comment>
<dbReference type="Pfam" id="PF03727">
    <property type="entry name" value="Hexokinase_2"/>
    <property type="match status" value="1"/>
</dbReference>
<keyword evidence="8 14" id="KW-0324">Glycolysis</keyword>
<dbReference type="InterPro" id="IPR019807">
    <property type="entry name" value="Hexokinase_BS"/>
</dbReference>
<dbReference type="PANTHER" id="PTHR19443:SF16">
    <property type="entry name" value="HEXOKINASE TYPE 1-RELATED"/>
    <property type="match status" value="1"/>
</dbReference>
<dbReference type="Gene3D" id="3.40.367.20">
    <property type="match status" value="1"/>
</dbReference>
<comment type="pathway">
    <text evidence="2">Carbohydrate metabolism; hexose metabolism.</text>
</comment>
<evidence type="ECO:0000256" key="9">
    <source>
        <dbReference type="ARBA" id="ARBA00044613"/>
    </source>
</evidence>
<evidence type="ECO:0000259" key="16">
    <source>
        <dbReference type="Pfam" id="PF03727"/>
    </source>
</evidence>
<comment type="catalytic activity">
    <reaction evidence="9">
        <text>a D-hexose + ATP = a D-hexose 6-phosphate + ADP + H(+)</text>
        <dbReference type="Rhea" id="RHEA:22740"/>
        <dbReference type="ChEBI" id="CHEBI:4194"/>
        <dbReference type="ChEBI" id="CHEBI:15378"/>
        <dbReference type="ChEBI" id="CHEBI:30616"/>
        <dbReference type="ChEBI" id="CHEBI:229467"/>
        <dbReference type="ChEBI" id="CHEBI:456216"/>
        <dbReference type="EC" id="2.7.1.1"/>
    </reaction>
    <physiologicalReaction direction="left-to-right" evidence="9">
        <dbReference type="Rhea" id="RHEA:22741"/>
    </physiologicalReaction>
</comment>
<evidence type="ECO:0000313" key="17">
    <source>
        <dbReference type="Proteomes" id="UP000887540"/>
    </source>
</evidence>
<dbReference type="FunFam" id="3.30.420.40:FF:000095">
    <property type="entry name" value="Phosphotransferase"/>
    <property type="match status" value="1"/>
</dbReference>
<dbReference type="GO" id="GO:0004340">
    <property type="term" value="F:glucokinase activity"/>
    <property type="evidence" value="ECO:0007669"/>
    <property type="project" value="TreeGrafter"/>
</dbReference>
<keyword evidence="4 14" id="KW-0808">Transferase</keyword>
<dbReference type="FunFam" id="3.40.367.20:FF:000005">
    <property type="entry name" value="Phosphotransferase"/>
    <property type="match status" value="1"/>
</dbReference>
<feature type="domain" description="Hexokinase N-terminal" evidence="15">
    <location>
        <begin position="36"/>
        <end position="232"/>
    </location>
</feature>
<dbReference type="GO" id="GO:0005829">
    <property type="term" value="C:cytosol"/>
    <property type="evidence" value="ECO:0007669"/>
    <property type="project" value="TreeGrafter"/>
</dbReference>
<evidence type="ECO:0000259" key="15">
    <source>
        <dbReference type="Pfam" id="PF00349"/>
    </source>
</evidence>
<dbReference type="InterPro" id="IPR022673">
    <property type="entry name" value="Hexokinase_C"/>
</dbReference>
<dbReference type="GO" id="GO:0006006">
    <property type="term" value="P:glucose metabolic process"/>
    <property type="evidence" value="ECO:0007669"/>
    <property type="project" value="TreeGrafter"/>
</dbReference>
<comment type="catalytic activity">
    <reaction evidence="11">
        <text>D-glucose + ATP = D-glucose 6-phosphate + ADP + H(+)</text>
        <dbReference type="Rhea" id="RHEA:17825"/>
        <dbReference type="ChEBI" id="CHEBI:4167"/>
        <dbReference type="ChEBI" id="CHEBI:15378"/>
        <dbReference type="ChEBI" id="CHEBI:30616"/>
        <dbReference type="ChEBI" id="CHEBI:61548"/>
        <dbReference type="ChEBI" id="CHEBI:456216"/>
        <dbReference type="EC" id="2.7.1.1"/>
    </reaction>
    <physiologicalReaction direction="left-to-right" evidence="11">
        <dbReference type="Rhea" id="RHEA:17826"/>
    </physiologicalReaction>
</comment>